<protein>
    <submittedName>
        <fullName evidence="1">Uncharacterized protein</fullName>
    </submittedName>
</protein>
<gene>
    <name evidence="1" type="ORF">UFOVP37_68</name>
</gene>
<proteinExistence type="predicted"/>
<accession>A0A6J5KRY0</accession>
<reference evidence="1" key="1">
    <citation type="submission" date="2020-04" db="EMBL/GenBank/DDBJ databases">
        <authorList>
            <person name="Chiriac C."/>
            <person name="Salcher M."/>
            <person name="Ghai R."/>
            <person name="Kavagutti S V."/>
        </authorList>
    </citation>
    <scope>NUCLEOTIDE SEQUENCE</scope>
</reference>
<sequence>MDRSDFQLLAQLKAVPVQAGTPFLNTPKPVQPFEFIEVFHFGTTLHKIKRICSHVYAHTHTQCKLRLKCHFFRCQPVPTSTVA</sequence>
<evidence type="ECO:0000313" key="1">
    <source>
        <dbReference type="EMBL" id="CAB4122840.1"/>
    </source>
</evidence>
<name>A0A6J5KRY0_9CAUD</name>
<dbReference type="EMBL" id="LR796163">
    <property type="protein sequence ID" value="CAB4122840.1"/>
    <property type="molecule type" value="Genomic_DNA"/>
</dbReference>
<organism evidence="1">
    <name type="scientific">uncultured Caudovirales phage</name>
    <dbReference type="NCBI Taxonomy" id="2100421"/>
    <lineage>
        <taxon>Viruses</taxon>
        <taxon>Duplodnaviria</taxon>
        <taxon>Heunggongvirae</taxon>
        <taxon>Uroviricota</taxon>
        <taxon>Caudoviricetes</taxon>
        <taxon>Peduoviridae</taxon>
        <taxon>Maltschvirus</taxon>
        <taxon>Maltschvirus maltsch</taxon>
    </lineage>
</organism>